<dbReference type="InterPro" id="IPR001810">
    <property type="entry name" value="F-box_dom"/>
</dbReference>
<reference evidence="3 4" key="1">
    <citation type="submission" date="2016-02" db="EMBL/GenBank/DDBJ databases">
        <title>Complete genome sequence and transcriptome regulation of the pentose utilising yeast Sugiyamaella lignohabitans.</title>
        <authorList>
            <person name="Bellasio M."/>
            <person name="Peymann A."/>
            <person name="Valli M."/>
            <person name="Sipitzky M."/>
            <person name="Graf A."/>
            <person name="Sauer M."/>
            <person name="Marx H."/>
            <person name="Mattanovich D."/>
        </authorList>
    </citation>
    <scope>NUCLEOTIDE SEQUENCE [LARGE SCALE GENOMIC DNA]</scope>
    <source>
        <strain evidence="3 4">CBS 10342</strain>
    </source>
</reference>
<organism evidence="3 4">
    <name type="scientific">Sugiyamaella lignohabitans</name>
    <dbReference type="NCBI Taxonomy" id="796027"/>
    <lineage>
        <taxon>Eukaryota</taxon>
        <taxon>Fungi</taxon>
        <taxon>Dikarya</taxon>
        <taxon>Ascomycota</taxon>
        <taxon>Saccharomycotina</taxon>
        <taxon>Dipodascomycetes</taxon>
        <taxon>Dipodascales</taxon>
        <taxon>Trichomonascaceae</taxon>
        <taxon>Sugiyamaella</taxon>
    </lineage>
</organism>
<sequence>MHSQASGSTDTPKTSEIATESATVSADTTATSSQHVSQEYEPEAVESATADSSFDNSNITSDGSSAEDEATDLDQITDNAIKISGYERHLDQDVDEVIPSHRRSNVTSNLPFQSLSSDRKLKGKTSNNPFAVPPSVAENLPNEILVSVFSYLSPGCLDAASLVCRKWHQAASEASWRASFLRHFSSAKFNRVTSSLKWRTELMTRLDYLHKWKKGHCNNLSFNALIWNISHVFCDFEASRITAFSIWRGIGTIADPTRGKVANQRVFTNKMLQAVADESCVDGSRFGLIYGFFSDGRVQATLFSHETRLRDYVTMKGPRHFGDVSAVWINKLESPRTTNKVAALSAGEDGHVFQWEFNTCKLVRDFAVCPQYTDGEDEEGKPKIVKSRRIIHIQCDSKDKIVCINSHGEVFASVGGSEFVLIGCFIHPVVQDDTSAVSVVSYFDVDFSSNYVVYAHGQYAMRFKLTLDKSKFESVHFSLGGMSPHGYITAISMDHTTFPQSDLSTDTPGLNFRYVAAATSDNLVFVWLLQDNADENGSIAPLRRSESPFQVSEESQIGGVLPNEIPEFRPSISAIALNSMVLLLGSYNGVTVALDLLTGEFLRVVSARFSKRALNLRATEDPNSVSLWPITHLEIDPDPANPHGIIVVRSAIQYFDLGADLRKSTIKKKGVQKKRNARVPYEGQGLSRARLSEDIEMDLEMMELEDEEIDEARQHRQHLDGYLAHDLSEEDQLKYAMLLSEEAAKKESQPKTEEEEDEEMRRAIDLSIAESGAAASLPSSSQTNEKASSSKHLDSPPPSYDDMDEDLKLAIELSRAEAGTSDAESLYAVPNYINRGESSTHNQSDQEQLDLELKLAIEMSKEDSGYISDSQLYDPPSAGANPDYDSDLELAMRLSLSEANKS</sequence>
<feature type="compositionally biased region" description="Basic and acidic residues" evidence="1">
    <location>
        <begin position="742"/>
        <end position="752"/>
    </location>
</feature>
<dbReference type="Pfam" id="PF12937">
    <property type="entry name" value="F-box-like"/>
    <property type="match status" value="1"/>
</dbReference>
<dbReference type="SUPFAM" id="SSF81383">
    <property type="entry name" value="F-box domain"/>
    <property type="match status" value="1"/>
</dbReference>
<feature type="compositionally biased region" description="Polar residues" evidence="1">
    <location>
        <begin position="49"/>
        <end position="64"/>
    </location>
</feature>
<feature type="region of interest" description="Disordered" evidence="1">
    <location>
        <begin position="772"/>
        <end position="803"/>
    </location>
</feature>
<feature type="compositionally biased region" description="Polar residues" evidence="1">
    <location>
        <begin position="777"/>
        <end position="787"/>
    </location>
</feature>
<dbReference type="InterPro" id="IPR015943">
    <property type="entry name" value="WD40/YVTN_repeat-like_dom_sf"/>
</dbReference>
<evidence type="ECO:0000313" key="4">
    <source>
        <dbReference type="Proteomes" id="UP000189580"/>
    </source>
</evidence>
<dbReference type="PROSITE" id="PS50330">
    <property type="entry name" value="UIM"/>
    <property type="match status" value="2"/>
</dbReference>
<dbReference type="RefSeq" id="XP_018733468.1">
    <property type="nucleotide sequence ID" value="XM_018880815.1"/>
</dbReference>
<feature type="region of interest" description="Disordered" evidence="1">
    <location>
        <begin position="865"/>
        <end position="885"/>
    </location>
</feature>
<dbReference type="GeneID" id="30035844"/>
<dbReference type="OrthoDB" id="2095648at2759"/>
<dbReference type="Gene3D" id="2.130.10.10">
    <property type="entry name" value="YVTN repeat-like/Quinoprotein amine dehydrogenase"/>
    <property type="match status" value="1"/>
</dbReference>
<dbReference type="SMART" id="SM00256">
    <property type="entry name" value="FBOX"/>
    <property type="match status" value="1"/>
</dbReference>
<dbReference type="PANTHER" id="PTHR46731:SF1">
    <property type="entry name" value="F-BOX ONLY PROTEIN 15"/>
    <property type="match status" value="1"/>
</dbReference>
<dbReference type="Gene3D" id="1.20.1280.50">
    <property type="match status" value="1"/>
</dbReference>
<feature type="domain" description="F-box" evidence="2">
    <location>
        <begin position="134"/>
        <end position="179"/>
    </location>
</feature>
<feature type="region of interest" description="Disordered" evidence="1">
    <location>
        <begin position="1"/>
        <end position="73"/>
    </location>
</feature>
<dbReference type="SMART" id="SM00726">
    <property type="entry name" value="UIM"/>
    <property type="match status" value="5"/>
</dbReference>
<gene>
    <name evidence="3" type="primary">pof10</name>
    <name evidence="3" type="ORF">AWJ20_3785</name>
</gene>
<dbReference type="EMBL" id="CP014500">
    <property type="protein sequence ID" value="ANB10991.1"/>
    <property type="molecule type" value="Genomic_DNA"/>
</dbReference>
<dbReference type="GO" id="GO:0019005">
    <property type="term" value="C:SCF ubiquitin ligase complex"/>
    <property type="evidence" value="ECO:0007669"/>
    <property type="project" value="TreeGrafter"/>
</dbReference>
<evidence type="ECO:0000256" key="1">
    <source>
        <dbReference type="SAM" id="MobiDB-lite"/>
    </source>
</evidence>
<dbReference type="InterPro" id="IPR003903">
    <property type="entry name" value="UIM_dom"/>
</dbReference>
<dbReference type="PANTHER" id="PTHR46731">
    <property type="entry name" value="F-BOX ONLY PROTEIN 15"/>
    <property type="match status" value="1"/>
</dbReference>
<feature type="compositionally biased region" description="Polar residues" evidence="1">
    <location>
        <begin position="1"/>
        <end position="17"/>
    </location>
</feature>
<dbReference type="PROSITE" id="PS50181">
    <property type="entry name" value="FBOX"/>
    <property type="match status" value="1"/>
</dbReference>
<dbReference type="Proteomes" id="UP000189580">
    <property type="component" value="Chromosome c"/>
</dbReference>
<dbReference type="SUPFAM" id="SSF50978">
    <property type="entry name" value="WD40 repeat-like"/>
    <property type="match status" value="1"/>
</dbReference>
<dbReference type="InterPro" id="IPR036047">
    <property type="entry name" value="F-box-like_dom_sf"/>
</dbReference>
<dbReference type="Gene3D" id="6.10.140.100">
    <property type="match status" value="1"/>
</dbReference>
<feature type="region of interest" description="Disordered" evidence="1">
    <location>
        <begin position="741"/>
        <end position="760"/>
    </location>
</feature>
<protein>
    <submittedName>
        <fullName evidence="3">F-box protein Pof10</fullName>
    </submittedName>
</protein>
<evidence type="ECO:0000313" key="3">
    <source>
        <dbReference type="EMBL" id="ANB10991.1"/>
    </source>
</evidence>
<dbReference type="AlphaFoldDB" id="A0A161HF13"/>
<dbReference type="InterPro" id="IPR036322">
    <property type="entry name" value="WD40_repeat_dom_sf"/>
</dbReference>
<dbReference type="Pfam" id="PF02809">
    <property type="entry name" value="UIM"/>
    <property type="match status" value="5"/>
</dbReference>
<feature type="compositionally biased region" description="Low complexity" evidence="1">
    <location>
        <begin position="18"/>
        <end position="33"/>
    </location>
</feature>
<evidence type="ECO:0000259" key="2">
    <source>
        <dbReference type="PROSITE" id="PS50181"/>
    </source>
</evidence>
<proteinExistence type="predicted"/>
<accession>A0A161HF13</accession>
<dbReference type="KEGG" id="slb:AWJ20_3785"/>
<keyword evidence="4" id="KW-1185">Reference proteome</keyword>
<name>A0A161HF13_9ASCO</name>